<dbReference type="EMBL" id="CP001340">
    <property type="protein sequence ID" value="ACL93535.1"/>
    <property type="molecule type" value="Genomic_DNA"/>
</dbReference>
<feature type="domain" description="Glycerol-3-phosphate dehydrogenase NAD-dependent N-terminal" evidence="19">
    <location>
        <begin position="10"/>
        <end position="163"/>
    </location>
</feature>
<feature type="binding site" evidence="14">
    <location>
        <position position="140"/>
    </location>
    <ligand>
        <name>sn-glycerol 3-phosphate</name>
        <dbReference type="ChEBI" id="CHEBI:57597"/>
    </ligand>
</feature>
<dbReference type="EC" id="1.1.1.94" evidence="11 14"/>
<keyword evidence="2 14" id="KW-0444">Lipid biosynthesis</keyword>
<dbReference type="PRINTS" id="PR00077">
    <property type="entry name" value="GPDHDRGNASE"/>
</dbReference>
<evidence type="ECO:0000256" key="16">
    <source>
        <dbReference type="PIRSR" id="PIRSR000114-2"/>
    </source>
</evidence>
<accession>A0A0H3C4E8</accession>
<feature type="binding site" evidence="14">
    <location>
        <position position="39"/>
    </location>
    <ligand>
        <name>NADPH</name>
        <dbReference type="ChEBI" id="CHEBI:57783"/>
    </ligand>
</feature>
<dbReference type="AlphaFoldDB" id="A0A0H3C4E8"/>
<dbReference type="HOGENOM" id="CLU_033449_0_2_5"/>
<feature type="binding site" evidence="14">
    <location>
        <position position="112"/>
    </location>
    <ligand>
        <name>sn-glycerol 3-phosphate</name>
        <dbReference type="ChEBI" id="CHEBI:57597"/>
    </ligand>
</feature>
<feature type="binding site" evidence="17">
    <location>
        <begin position="15"/>
        <end position="20"/>
    </location>
    <ligand>
        <name>NAD(+)</name>
        <dbReference type="ChEBI" id="CHEBI:57540"/>
    </ligand>
</feature>
<keyword evidence="7 14" id="KW-0443">Lipid metabolism</keyword>
<dbReference type="UniPathway" id="UPA00940"/>
<evidence type="ECO:0000256" key="3">
    <source>
        <dbReference type="ARBA" id="ARBA00022741"/>
    </source>
</evidence>
<dbReference type="GO" id="GO:0141152">
    <property type="term" value="F:glycerol-3-phosphate dehydrogenase (NAD+) activity"/>
    <property type="evidence" value="ECO:0007669"/>
    <property type="project" value="RHEA"/>
</dbReference>
<evidence type="ECO:0000256" key="13">
    <source>
        <dbReference type="ARBA" id="ARBA00080511"/>
    </source>
</evidence>
<dbReference type="InterPro" id="IPR006168">
    <property type="entry name" value="G3P_DH_NAD-dep"/>
</dbReference>
<evidence type="ECO:0000256" key="5">
    <source>
        <dbReference type="ARBA" id="ARBA00023002"/>
    </source>
</evidence>
<proteinExistence type="inferred from homology"/>
<gene>
    <name evidence="14 21" type="primary">gpsA</name>
    <name evidence="21" type="ordered locus">CCNA_00068</name>
</gene>
<dbReference type="InterPro" id="IPR013328">
    <property type="entry name" value="6PGD_dom2"/>
</dbReference>
<dbReference type="Gene3D" id="3.40.50.720">
    <property type="entry name" value="NAD(P)-binding Rossmann-like Domain"/>
    <property type="match status" value="1"/>
</dbReference>
<dbReference type="SUPFAM" id="SSF51735">
    <property type="entry name" value="NAD(P)-binding Rossmann-fold domains"/>
    <property type="match status" value="1"/>
</dbReference>
<comment type="catalytic activity">
    <reaction evidence="14">
        <text>sn-glycerol 3-phosphate + NAD(+) = dihydroxyacetone phosphate + NADH + H(+)</text>
        <dbReference type="Rhea" id="RHEA:11092"/>
        <dbReference type="ChEBI" id="CHEBI:15378"/>
        <dbReference type="ChEBI" id="CHEBI:57540"/>
        <dbReference type="ChEBI" id="CHEBI:57597"/>
        <dbReference type="ChEBI" id="CHEBI:57642"/>
        <dbReference type="ChEBI" id="CHEBI:57945"/>
        <dbReference type="EC" id="1.1.1.94"/>
    </reaction>
</comment>
<feature type="binding site" evidence="14">
    <location>
        <position position="283"/>
    </location>
    <ligand>
        <name>NADPH</name>
        <dbReference type="ChEBI" id="CHEBI:57783"/>
    </ligand>
</feature>
<evidence type="ECO:0000256" key="4">
    <source>
        <dbReference type="ARBA" id="ARBA00022857"/>
    </source>
</evidence>
<comment type="similarity">
    <text evidence="1 14 18">Belongs to the NAD-dependent glycerol-3-phosphate dehydrogenase family.</text>
</comment>
<dbReference type="GO" id="GO:0005975">
    <property type="term" value="P:carbohydrate metabolic process"/>
    <property type="evidence" value="ECO:0007669"/>
    <property type="project" value="InterPro"/>
</dbReference>
<evidence type="ECO:0000256" key="2">
    <source>
        <dbReference type="ARBA" id="ARBA00022516"/>
    </source>
</evidence>
<dbReference type="GO" id="GO:0008654">
    <property type="term" value="P:phospholipid biosynthetic process"/>
    <property type="evidence" value="ECO:0007669"/>
    <property type="project" value="UniProtKB-KW"/>
</dbReference>
<evidence type="ECO:0000259" key="19">
    <source>
        <dbReference type="Pfam" id="PF01210"/>
    </source>
</evidence>
<comment type="function">
    <text evidence="14">Catalyzes the reduction of the glycolytic intermediate dihydroxyacetone phosphate (DHAP) to sn-glycerol 3-phosphate (G3P), the key precursor for phospholipid synthesis.</text>
</comment>
<dbReference type="PANTHER" id="PTHR11728">
    <property type="entry name" value="GLYCEROL-3-PHOSPHATE DEHYDROGENASE"/>
    <property type="match status" value="1"/>
</dbReference>
<dbReference type="InterPro" id="IPR008927">
    <property type="entry name" value="6-PGluconate_DH-like_C_sf"/>
</dbReference>
<dbReference type="KEGG" id="ccs:CCNA_00068"/>
<dbReference type="OrthoDB" id="9812273at2"/>
<dbReference type="NCBIfam" id="NF000940">
    <property type="entry name" value="PRK00094.1-2"/>
    <property type="match status" value="1"/>
</dbReference>
<keyword evidence="4 14" id="KW-0521">NADP</keyword>
<comment type="subcellular location">
    <subcellularLocation>
        <location evidence="14">Cytoplasm</location>
    </subcellularLocation>
</comment>
<evidence type="ECO:0000313" key="21">
    <source>
        <dbReference type="EMBL" id="ACL93535.1"/>
    </source>
</evidence>
<dbReference type="Proteomes" id="UP000001364">
    <property type="component" value="Chromosome"/>
</dbReference>
<evidence type="ECO:0000256" key="8">
    <source>
        <dbReference type="ARBA" id="ARBA00023209"/>
    </source>
</evidence>
<feature type="binding site" evidence="14">
    <location>
        <position position="258"/>
    </location>
    <ligand>
        <name>sn-glycerol 3-phosphate</name>
        <dbReference type="ChEBI" id="CHEBI:57597"/>
    </ligand>
</feature>
<dbReference type="GO" id="GO:0005829">
    <property type="term" value="C:cytosol"/>
    <property type="evidence" value="ECO:0007669"/>
    <property type="project" value="TreeGrafter"/>
</dbReference>
<keyword evidence="3 14" id="KW-0547">Nucleotide-binding</keyword>
<dbReference type="GO" id="GO:0051287">
    <property type="term" value="F:NAD binding"/>
    <property type="evidence" value="ECO:0007669"/>
    <property type="project" value="InterPro"/>
</dbReference>
<evidence type="ECO:0000256" key="7">
    <source>
        <dbReference type="ARBA" id="ARBA00023098"/>
    </source>
</evidence>
<keyword evidence="14" id="KW-0963">Cytoplasm</keyword>
<dbReference type="FunFam" id="3.40.50.720:FF:000019">
    <property type="entry name" value="Glycerol-3-phosphate dehydrogenase [NAD(P)+]"/>
    <property type="match status" value="1"/>
</dbReference>
<dbReference type="SUPFAM" id="SSF48179">
    <property type="entry name" value="6-phosphogluconate dehydrogenase C-terminal domain-like"/>
    <property type="match status" value="1"/>
</dbReference>
<dbReference type="GO" id="GO:0006650">
    <property type="term" value="P:glycerophospholipid metabolic process"/>
    <property type="evidence" value="ECO:0007669"/>
    <property type="project" value="UniProtKB-UniRule"/>
</dbReference>
<dbReference type="PATRIC" id="fig|565050.3.peg.68"/>
<feature type="binding site" evidence="17">
    <location>
        <position position="259"/>
    </location>
    <ligand>
        <name>NAD(+)</name>
        <dbReference type="ChEBI" id="CHEBI:57540"/>
    </ligand>
</feature>
<sequence length="336" mass="33528">MTLQPMTFEKVGVIGAGAWGTALAQVAARAGLAVTLQAREPEIVAAINDTHENAVFLPGIALEPGIKAVADLADLADCDLILAVAPAQHLRAALTAFAPHRKAGAPVVLCSKGVEQGSLKLMTDVAAEALPGAPIAVLSGPSFAGEVARNLPAAVTLACEDEALGRAIAEAIAIPTFRPYTANDLIGAEAGGAVKNVLAIACGIVEGKGLGRNAHATVITRGFAELTRLAVALGARPETVAGLCGLGDLVLTCSSPQSRNMSVGLALGQGLTLEQALAGKVSVAEGVASAPAVRALARKVGVEAPICEAVAAILAGEVAVDAAIAGLLSRPLKPEA</sequence>
<dbReference type="NCBIfam" id="NF000942">
    <property type="entry name" value="PRK00094.1-4"/>
    <property type="match status" value="1"/>
</dbReference>
<dbReference type="PROSITE" id="PS00957">
    <property type="entry name" value="NAD_G3PDH"/>
    <property type="match status" value="1"/>
</dbReference>
<evidence type="ECO:0000256" key="9">
    <source>
        <dbReference type="ARBA" id="ARBA00023264"/>
    </source>
</evidence>
<comment type="caution">
    <text evidence="14">Lacks conserved residue(s) required for the propagation of feature annotation.</text>
</comment>
<dbReference type="GO" id="GO:0046168">
    <property type="term" value="P:glycerol-3-phosphate catabolic process"/>
    <property type="evidence" value="ECO:0007669"/>
    <property type="project" value="InterPro"/>
</dbReference>
<feature type="binding site" evidence="16">
    <location>
        <begin position="259"/>
        <end position="260"/>
    </location>
    <ligand>
        <name>substrate</name>
    </ligand>
</feature>
<feature type="binding site" evidence="14">
    <location>
        <position position="285"/>
    </location>
    <ligand>
        <name>NADPH</name>
        <dbReference type="ChEBI" id="CHEBI:57783"/>
    </ligand>
</feature>
<evidence type="ECO:0000259" key="20">
    <source>
        <dbReference type="Pfam" id="PF07479"/>
    </source>
</evidence>
<name>A0A0H3C4E8_CAUVN</name>
<keyword evidence="8 14" id="KW-0594">Phospholipid biosynthesis</keyword>
<feature type="binding site" evidence="16">
    <location>
        <position position="112"/>
    </location>
    <ligand>
        <name>substrate</name>
    </ligand>
</feature>
<keyword evidence="5 14" id="KW-0560">Oxidoreductase</keyword>
<dbReference type="FunFam" id="1.10.1040.10:FF:000001">
    <property type="entry name" value="Glycerol-3-phosphate dehydrogenase [NAD(P)+]"/>
    <property type="match status" value="1"/>
</dbReference>
<evidence type="ECO:0000256" key="18">
    <source>
        <dbReference type="RuleBase" id="RU000437"/>
    </source>
</evidence>
<evidence type="ECO:0000256" key="1">
    <source>
        <dbReference type="ARBA" id="ARBA00011009"/>
    </source>
</evidence>
<evidence type="ECO:0000313" key="22">
    <source>
        <dbReference type="Proteomes" id="UP000001364"/>
    </source>
</evidence>
<feature type="binding site" evidence="14">
    <location>
        <position position="248"/>
    </location>
    <ligand>
        <name>sn-glycerol 3-phosphate</name>
        <dbReference type="ChEBI" id="CHEBI:57597"/>
    </ligand>
</feature>
<feature type="binding site" evidence="14">
    <location>
        <position position="142"/>
    </location>
    <ligand>
        <name>sn-glycerol 3-phosphate</name>
        <dbReference type="ChEBI" id="CHEBI:57597"/>
    </ligand>
</feature>
<dbReference type="GeneID" id="7332158"/>
<feature type="binding site" evidence="17">
    <location>
        <position position="144"/>
    </location>
    <ligand>
        <name>NAD(+)</name>
        <dbReference type="ChEBI" id="CHEBI:57540"/>
    </ligand>
</feature>
<keyword evidence="9 14" id="KW-1208">Phospholipid metabolism</keyword>
<dbReference type="PANTHER" id="PTHR11728:SF1">
    <property type="entry name" value="GLYCEROL-3-PHOSPHATE DEHYDROGENASE [NAD(+)] 2, CHLOROPLASTIC"/>
    <property type="match status" value="1"/>
</dbReference>
<dbReference type="HAMAP" id="MF_00394">
    <property type="entry name" value="NAD_Glyc3P_dehydrog"/>
    <property type="match status" value="1"/>
</dbReference>
<dbReference type="PhylomeDB" id="A0A0H3C4E8"/>
<feature type="binding site" evidence="14">
    <location>
        <position position="19"/>
    </location>
    <ligand>
        <name>NADPH</name>
        <dbReference type="ChEBI" id="CHEBI:57783"/>
    </ligand>
</feature>
<dbReference type="Pfam" id="PF07479">
    <property type="entry name" value="NAD_Gly3P_dh_C"/>
    <property type="match status" value="1"/>
</dbReference>
<reference evidence="21 22" key="1">
    <citation type="journal article" date="2010" name="J. Bacteriol.">
        <title>The genetic basis of laboratory adaptation in Caulobacter crescentus.</title>
        <authorList>
            <person name="Marks M.E."/>
            <person name="Castro-Rojas C.M."/>
            <person name="Teiling C."/>
            <person name="Du L."/>
            <person name="Kapatral V."/>
            <person name="Walunas T.L."/>
            <person name="Crosson S."/>
        </authorList>
    </citation>
    <scope>NUCLEOTIDE SEQUENCE [LARGE SCALE GENOMIC DNA]</scope>
    <source>
        <strain evidence="22">NA1000 / CB15N</strain>
    </source>
</reference>
<feature type="binding site" evidence="14">
    <location>
        <position position="259"/>
    </location>
    <ligand>
        <name>sn-glycerol 3-phosphate</name>
        <dbReference type="ChEBI" id="CHEBI:57597"/>
    </ligand>
</feature>
<feature type="domain" description="Glycerol-3-phosphate dehydrogenase NAD-dependent C-terminal" evidence="20">
    <location>
        <begin position="184"/>
        <end position="324"/>
    </location>
</feature>
<dbReference type="Pfam" id="PF01210">
    <property type="entry name" value="NAD_Gly3P_dh_N"/>
    <property type="match status" value="1"/>
</dbReference>
<evidence type="ECO:0000256" key="12">
    <source>
        <dbReference type="ARBA" id="ARBA00069372"/>
    </source>
</evidence>
<dbReference type="InterPro" id="IPR011128">
    <property type="entry name" value="G3P_DH_NAD-dep_N"/>
</dbReference>
<dbReference type="Gene3D" id="1.10.1040.10">
    <property type="entry name" value="N-(1-d-carboxylethyl)-l-norvaline Dehydrogenase, domain 2"/>
    <property type="match status" value="1"/>
</dbReference>
<dbReference type="GO" id="GO:0046167">
    <property type="term" value="P:glycerol-3-phosphate biosynthetic process"/>
    <property type="evidence" value="ECO:0007669"/>
    <property type="project" value="UniProtKB-UniRule"/>
</dbReference>
<protein>
    <recommendedName>
        <fullName evidence="12 14">Glycerol-3-phosphate dehydrogenase [NAD(P)+]</fullName>
        <ecNumber evidence="11 14">1.1.1.94</ecNumber>
    </recommendedName>
    <alternativeName>
        <fullName evidence="14">NAD(P)(+)-dependent glycerol-3-phosphate dehydrogenase</fullName>
    </alternativeName>
    <alternativeName>
        <fullName evidence="13 14">NAD(P)H-dependent dihydroxyacetone-phosphate reductase</fullName>
    </alternativeName>
</protein>
<evidence type="ECO:0000256" key="11">
    <source>
        <dbReference type="ARBA" id="ARBA00066687"/>
    </source>
</evidence>
<keyword evidence="22" id="KW-1185">Reference proteome</keyword>
<feature type="binding site" evidence="14">
    <location>
        <position position="144"/>
    </location>
    <ligand>
        <name>NADPH</name>
        <dbReference type="ChEBI" id="CHEBI:57783"/>
    </ligand>
</feature>
<keyword evidence="6 14" id="KW-0520">NAD</keyword>
<feature type="binding site" evidence="14">
    <location>
        <position position="260"/>
    </location>
    <ligand>
        <name>sn-glycerol 3-phosphate</name>
        <dbReference type="ChEBI" id="CHEBI:57597"/>
    </ligand>
</feature>
<comment type="pathway">
    <text evidence="14">Membrane lipid metabolism; glycerophospholipid metabolism.</text>
</comment>
<evidence type="ECO:0000256" key="17">
    <source>
        <dbReference type="PIRSR" id="PIRSR000114-3"/>
    </source>
</evidence>
<feature type="binding site" evidence="14">
    <location>
        <position position="112"/>
    </location>
    <ligand>
        <name>NADPH</name>
        <dbReference type="ChEBI" id="CHEBI:57783"/>
    </ligand>
</feature>
<comment type="catalytic activity">
    <reaction evidence="10">
        <text>sn-glycerol 3-phosphate + NADP(+) = dihydroxyacetone phosphate + NADPH + H(+)</text>
        <dbReference type="Rhea" id="RHEA:11096"/>
        <dbReference type="ChEBI" id="CHEBI:15378"/>
        <dbReference type="ChEBI" id="CHEBI:57597"/>
        <dbReference type="ChEBI" id="CHEBI:57642"/>
        <dbReference type="ChEBI" id="CHEBI:57783"/>
        <dbReference type="ChEBI" id="CHEBI:58349"/>
        <dbReference type="EC" id="1.1.1.94"/>
    </reaction>
    <physiologicalReaction direction="right-to-left" evidence="10">
        <dbReference type="Rhea" id="RHEA:11098"/>
    </physiologicalReaction>
</comment>
<feature type="binding site" evidence="14">
    <location>
        <position position="195"/>
    </location>
    <ligand>
        <name>sn-glycerol 3-phosphate</name>
        <dbReference type="ChEBI" id="CHEBI:57597"/>
    </ligand>
</feature>
<dbReference type="InterPro" id="IPR036291">
    <property type="entry name" value="NAD(P)-bd_dom_sf"/>
</dbReference>
<dbReference type="GO" id="GO:0141153">
    <property type="term" value="F:glycerol-3-phosphate dehydrogenase (NADP+) activity"/>
    <property type="evidence" value="ECO:0007669"/>
    <property type="project" value="RHEA"/>
</dbReference>
<dbReference type="InterPro" id="IPR006109">
    <property type="entry name" value="G3P_DH_NAD-dep_C"/>
</dbReference>
<evidence type="ECO:0000256" key="15">
    <source>
        <dbReference type="PIRSR" id="PIRSR000114-1"/>
    </source>
</evidence>
<dbReference type="RefSeq" id="YP_002515443.1">
    <property type="nucleotide sequence ID" value="NC_011916.1"/>
</dbReference>
<dbReference type="PIRSF" id="PIRSF000114">
    <property type="entry name" value="Glycerol-3-P_dh"/>
    <property type="match status" value="1"/>
</dbReference>
<evidence type="ECO:0000256" key="6">
    <source>
        <dbReference type="ARBA" id="ARBA00023027"/>
    </source>
</evidence>
<feature type="active site" description="Proton acceptor" evidence="14 15">
    <location>
        <position position="195"/>
    </location>
</feature>
<feature type="binding site" evidence="14">
    <location>
        <position position="259"/>
    </location>
    <ligand>
        <name>NADPH</name>
        <dbReference type="ChEBI" id="CHEBI:57783"/>
    </ligand>
</feature>
<evidence type="ECO:0000256" key="10">
    <source>
        <dbReference type="ARBA" id="ARBA00052716"/>
    </source>
</evidence>
<organism evidence="21 22">
    <name type="scientific">Caulobacter vibrioides (strain NA1000 / CB15N)</name>
    <name type="common">Caulobacter crescentus</name>
    <dbReference type="NCBI Taxonomy" id="565050"/>
    <lineage>
        <taxon>Bacteria</taxon>
        <taxon>Pseudomonadati</taxon>
        <taxon>Pseudomonadota</taxon>
        <taxon>Alphaproteobacteria</taxon>
        <taxon>Caulobacterales</taxon>
        <taxon>Caulobacteraceae</taxon>
        <taxon>Caulobacter</taxon>
    </lineage>
</organism>
<evidence type="ECO:0000256" key="14">
    <source>
        <dbReference type="HAMAP-Rule" id="MF_00394"/>
    </source>
</evidence>
<dbReference type="RefSeq" id="WP_012639871.1">
    <property type="nucleotide sequence ID" value="NC_011916.1"/>
</dbReference>